<evidence type="ECO:0000259" key="1">
    <source>
        <dbReference type="Pfam" id="PF25534"/>
    </source>
</evidence>
<organism evidence="2 3">
    <name type="scientific">Monosporascus ibericus</name>
    <dbReference type="NCBI Taxonomy" id="155417"/>
    <lineage>
        <taxon>Eukaryota</taxon>
        <taxon>Fungi</taxon>
        <taxon>Dikarya</taxon>
        <taxon>Ascomycota</taxon>
        <taxon>Pezizomycotina</taxon>
        <taxon>Sordariomycetes</taxon>
        <taxon>Xylariomycetidae</taxon>
        <taxon>Xylariales</taxon>
        <taxon>Xylariales incertae sedis</taxon>
        <taxon>Monosporascus</taxon>
    </lineage>
</organism>
<accession>A0A4Q4SY93</accession>
<evidence type="ECO:0000313" key="2">
    <source>
        <dbReference type="EMBL" id="RYO84202.1"/>
    </source>
</evidence>
<proteinExistence type="predicted"/>
<dbReference type="Proteomes" id="UP000293360">
    <property type="component" value="Unassembled WGS sequence"/>
</dbReference>
<feature type="domain" description="DUF7918" evidence="1">
    <location>
        <begin position="9"/>
        <end position="232"/>
    </location>
</feature>
<dbReference type="STRING" id="155417.A0A4Q4SY93"/>
<evidence type="ECO:0000313" key="3">
    <source>
        <dbReference type="Proteomes" id="UP000293360"/>
    </source>
</evidence>
<dbReference type="EMBL" id="QJNU01000868">
    <property type="protein sequence ID" value="RYO84202.1"/>
    <property type="molecule type" value="Genomic_DNA"/>
</dbReference>
<keyword evidence="3" id="KW-1185">Reference proteome</keyword>
<dbReference type="OrthoDB" id="3364132at2759"/>
<dbReference type="PANTHER" id="PTHR36223:SF1">
    <property type="entry name" value="TRANSCRIPTION ELONGATION FACTOR EAF N-TERMINAL DOMAIN-CONTAINING PROTEIN"/>
    <property type="match status" value="1"/>
</dbReference>
<reference evidence="2 3" key="1">
    <citation type="submission" date="2018-06" db="EMBL/GenBank/DDBJ databases">
        <title>Complete Genomes of Monosporascus.</title>
        <authorList>
            <person name="Robinson A.J."/>
            <person name="Natvig D.O."/>
        </authorList>
    </citation>
    <scope>NUCLEOTIDE SEQUENCE [LARGE SCALE GENOMIC DNA]</scope>
    <source>
        <strain evidence="2 3">CBS 110550</strain>
    </source>
</reference>
<sequence length="284" mass="31297">MAVLDEVRGIFVSIQAAGKDLKELNAQQHPGQGKSCPTLTAYVEAVDNAEFAIRLAVDQTYAWGLPHHGLAFFIKVDGKRVRGRVLEGPHIISCGPWVKTVRGQCDPHGGSGRWLEKRFKFREVSIVEEETGVSATDELGVVQVKVCRVKVGQPLGEPPLYGAGEPDSFELSENSLKGKAISHVTSYSEARDFRFPSARHLERYPGDTGPIAIFQFRYQSREALKQKFVALRTPNPPSTVGGLPKAERHHMDGLFASTQATIETVAELHTKCESDESPDFTWEG</sequence>
<dbReference type="AlphaFoldDB" id="A0A4Q4SY93"/>
<dbReference type="PANTHER" id="PTHR36223">
    <property type="entry name" value="BETA-LACTAMASE-TYPE TRANSPEPTIDASE FOLD DOMAIN CONTAINING PROTEIN"/>
    <property type="match status" value="1"/>
</dbReference>
<dbReference type="InterPro" id="IPR057678">
    <property type="entry name" value="DUF7918"/>
</dbReference>
<dbReference type="Pfam" id="PF25534">
    <property type="entry name" value="DUF7918"/>
    <property type="match status" value="1"/>
</dbReference>
<name>A0A4Q4SY93_9PEZI</name>
<protein>
    <recommendedName>
        <fullName evidence="1">DUF7918 domain-containing protein</fullName>
    </recommendedName>
</protein>
<gene>
    <name evidence="2" type="ORF">DL764_009368</name>
</gene>
<comment type="caution">
    <text evidence="2">The sequence shown here is derived from an EMBL/GenBank/DDBJ whole genome shotgun (WGS) entry which is preliminary data.</text>
</comment>